<feature type="non-terminal residue" evidence="1">
    <location>
        <position position="36"/>
    </location>
</feature>
<reference evidence="1" key="1">
    <citation type="journal article" date="2014" name="Front. Microbiol.">
        <title>High frequency of phylogenetically diverse reductive dehalogenase-homologous genes in deep subseafloor sedimentary metagenomes.</title>
        <authorList>
            <person name="Kawai M."/>
            <person name="Futagami T."/>
            <person name="Toyoda A."/>
            <person name="Takaki Y."/>
            <person name="Nishi S."/>
            <person name="Hori S."/>
            <person name="Arai W."/>
            <person name="Tsubouchi T."/>
            <person name="Morono Y."/>
            <person name="Uchiyama I."/>
            <person name="Ito T."/>
            <person name="Fujiyama A."/>
            <person name="Inagaki F."/>
            <person name="Takami H."/>
        </authorList>
    </citation>
    <scope>NUCLEOTIDE SEQUENCE</scope>
    <source>
        <strain evidence="1">Expedition CK06-06</strain>
    </source>
</reference>
<sequence>MEQDKKKKCTVRFEPSGLKTEVPVGTVLLEAARKVG</sequence>
<evidence type="ECO:0008006" key="2">
    <source>
        <dbReference type="Google" id="ProtNLM"/>
    </source>
</evidence>
<protein>
    <recommendedName>
        <fullName evidence="2">TGS domain-containing protein</fullName>
    </recommendedName>
</protein>
<name>X1IQS1_9ZZZZ</name>
<dbReference type="EMBL" id="BARU01029840">
    <property type="protein sequence ID" value="GAH71590.1"/>
    <property type="molecule type" value="Genomic_DNA"/>
</dbReference>
<organism evidence="1">
    <name type="scientific">marine sediment metagenome</name>
    <dbReference type="NCBI Taxonomy" id="412755"/>
    <lineage>
        <taxon>unclassified sequences</taxon>
        <taxon>metagenomes</taxon>
        <taxon>ecological metagenomes</taxon>
    </lineage>
</organism>
<accession>X1IQS1</accession>
<dbReference type="AlphaFoldDB" id="X1IQS1"/>
<comment type="caution">
    <text evidence="1">The sequence shown here is derived from an EMBL/GenBank/DDBJ whole genome shotgun (WGS) entry which is preliminary data.</text>
</comment>
<proteinExistence type="predicted"/>
<gene>
    <name evidence="1" type="ORF">S03H2_47419</name>
</gene>
<evidence type="ECO:0000313" key="1">
    <source>
        <dbReference type="EMBL" id="GAH71590.1"/>
    </source>
</evidence>